<evidence type="ECO:0000259" key="4">
    <source>
        <dbReference type="PROSITE" id="PS50932"/>
    </source>
</evidence>
<dbReference type="SMART" id="SM00354">
    <property type="entry name" value="HTH_LACI"/>
    <property type="match status" value="1"/>
</dbReference>
<dbReference type="InterPro" id="IPR046335">
    <property type="entry name" value="LacI/GalR-like_sensor"/>
</dbReference>
<keyword evidence="3" id="KW-0804">Transcription</keyword>
<dbReference type="InterPro" id="IPR010982">
    <property type="entry name" value="Lambda_DNA-bd_dom_sf"/>
</dbReference>
<dbReference type="PANTHER" id="PTHR30146">
    <property type="entry name" value="LACI-RELATED TRANSCRIPTIONAL REPRESSOR"/>
    <property type="match status" value="1"/>
</dbReference>
<organism evidence="5 6">
    <name type="scientific">Azospirillum argentinense</name>
    <dbReference type="NCBI Taxonomy" id="2970906"/>
    <lineage>
        <taxon>Bacteria</taxon>
        <taxon>Pseudomonadati</taxon>
        <taxon>Pseudomonadota</taxon>
        <taxon>Alphaproteobacteria</taxon>
        <taxon>Rhodospirillales</taxon>
        <taxon>Azospirillaceae</taxon>
        <taxon>Azospirillum</taxon>
    </lineage>
</organism>
<reference evidence="5 6" key="1">
    <citation type="submission" date="2018-09" db="EMBL/GenBank/DDBJ databases">
        <title>Whole genome based analysis of evolution and adaptive divergence in Indian and Brazilian strains of Azospirillum brasilense.</title>
        <authorList>
            <person name="Singh C."/>
            <person name="Tripathi A.K."/>
        </authorList>
    </citation>
    <scope>NUCLEOTIDE SEQUENCE [LARGE SCALE GENOMIC DNA]</scope>
    <source>
        <strain evidence="5 6">MTCC4035</strain>
        <plasmid evidence="5 6">p4</plasmid>
    </source>
</reference>
<keyword evidence="2 5" id="KW-0238">DNA-binding</keyword>
<dbReference type="CDD" id="cd01575">
    <property type="entry name" value="PBP1_GntR"/>
    <property type="match status" value="1"/>
</dbReference>
<evidence type="ECO:0000256" key="2">
    <source>
        <dbReference type="ARBA" id="ARBA00023125"/>
    </source>
</evidence>
<dbReference type="AlphaFoldDB" id="A0A4D8PVN4"/>
<dbReference type="SUPFAM" id="SSF53822">
    <property type="entry name" value="Periplasmic binding protein-like I"/>
    <property type="match status" value="1"/>
</dbReference>
<dbReference type="Gene3D" id="1.10.260.40">
    <property type="entry name" value="lambda repressor-like DNA-binding domains"/>
    <property type="match status" value="1"/>
</dbReference>
<keyword evidence="1" id="KW-0805">Transcription regulation</keyword>
<evidence type="ECO:0000313" key="6">
    <source>
        <dbReference type="Proteomes" id="UP000298595"/>
    </source>
</evidence>
<dbReference type="SUPFAM" id="SSF47413">
    <property type="entry name" value="lambda repressor-like DNA-binding domains"/>
    <property type="match status" value="1"/>
</dbReference>
<protein>
    <submittedName>
        <fullName evidence="5">LacI family DNA-binding transcriptional regulator</fullName>
    </submittedName>
</protein>
<dbReference type="GO" id="GO:0003700">
    <property type="term" value="F:DNA-binding transcription factor activity"/>
    <property type="evidence" value="ECO:0007669"/>
    <property type="project" value="TreeGrafter"/>
</dbReference>
<accession>A0A4D8PVN4</accession>
<gene>
    <name evidence="5" type="ORF">D3093_32460</name>
</gene>
<dbReference type="InterPro" id="IPR028082">
    <property type="entry name" value="Peripla_BP_I"/>
</dbReference>
<dbReference type="CDD" id="cd01392">
    <property type="entry name" value="HTH_LacI"/>
    <property type="match status" value="1"/>
</dbReference>
<name>A0A4D8PVN4_9PROT</name>
<keyword evidence="5" id="KW-0614">Plasmid</keyword>
<dbReference type="Pfam" id="PF00356">
    <property type="entry name" value="LacI"/>
    <property type="match status" value="1"/>
</dbReference>
<evidence type="ECO:0000313" key="5">
    <source>
        <dbReference type="EMBL" id="QCN99948.1"/>
    </source>
</evidence>
<proteinExistence type="predicted"/>
<dbReference type="GO" id="GO:0000976">
    <property type="term" value="F:transcription cis-regulatory region binding"/>
    <property type="evidence" value="ECO:0007669"/>
    <property type="project" value="TreeGrafter"/>
</dbReference>
<evidence type="ECO:0000256" key="1">
    <source>
        <dbReference type="ARBA" id="ARBA00023015"/>
    </source>
</evidence>
<sequence>MSDTGAAKRPPTIDDVLRLRAAEPLPSSDGGPVEGVFRDGVSSDGAAPPRIVEIARLAGVSPITVSRALRHPEKVTEAKRRKILEIVERTGYATNPHARALRSGQSNIVAAFVSNLQSQQFCLAVQGCGEVLEPQGYQLMIGQTSYSYAKETTMIQSLREMRPAAVMFTGVIEIEENRRALRALGIPIMETWAYPRDPIDMLVGFSNIDGGRLAAEHFAERGYRRVGFIGRRSGRGALRLTGFREGARAAGLDIVAELSVDGVSSMVDGRRALGDLLSRNAEVEAVFCANDLLATGALLEARRLGMRLPDDIAILGFGHNDVAEELPPGLTTIGIDSRDLGRQAGAMILQRMRGEMPSEPTCAVELTLTGRGSS</sequence>
<dbReference type="Pfam" id="PF13377">
    <property type="entry name" value="Peripla_BP_3"/>
    <property type="match status" value="1"/>
</dbReference>
<feature type="domain" description="HTH lacI-type" evidence="4">
    <location>
        <begin position="49"/>
        <end position="103"/>
    </location>
</feature>
<dbReference type="Proteomes" id="UP000298595">
    <property type="component" value="Plasmid p4"/>
</dbReference>
<evidence type="ECO:0000256" key="3">
    <source>
        <dbReference type="ARBA" id="ARBA00023163"/>
    </source>
</evidence>
<dbReference type="Gene3D" id="3.40.50.2300">
    <property type="match status" value="2"/>
</dbReference>
<dbReference type="InterPro" id="IPR000843">
    <property type="entry name" value="HTH_LacI"/>
</dbReference>
<dbReference type="PROSITE" id="PS00356">
    <property type="entry name" value="HTH_LACI_1"/>
    <property type="match status" value="1"/>
</dbReference>
<geneLocation type="plasmid" evidence="5 6">
    <name>p4</name>
</geneLocation>
<dbReference type="KEGG" id="aare:D3093_32460"/>
<dbReference type="PANTHER" id="PTHR30146:SF33">
    <property type="entry name" value="TRANSCRIPTIONAL REGULATOR"/>
    <property type="match status" value="1"/>
</dbReference>
<dbReference type="EMBL" id="CP032325">
    <property type="protein sequence ID" value="QCN99948.1"/>
    <property type="molecule type" value="Genomic_DNA"/>
</dbReference>
<dbReference type="RefSeq" id="WP_137118680.1">
    <property type="nucleotide sequence ID" value="NZ_CP032325.1"/>
</dbReference>
<dbReference type="PROSITE" id="PS50932">
    <property type="entry name" value="HTH_LACI_2"/>
    <property type="match status" value="1"/>
</dbReference>